<dbReference type="EMBL" id="CAFBPA010000220">
    <property type="protein sequence ID" value="CAB5015400.1"/>
    <property type="molecule type" value="Genomic_DNA"/>
</dbReference>
<name>A0A6J7QCD6_9ZZZZ</name>
<accession>A0A6J7QCD6</accession>
<protein>
    <submittedName>
        <fullName evidence="1">Unannotated protein</fullName>
    </submittedName>
</protein>
<reference evidence="1" key="1">
    <citation type="submission" date="2020-05" db="EMBL/GenBank/DDBJ databases">
        <authorList>
            <person name="Chiriac C."/>
            <person name="Salcher M."/>
            <person name="Ghai R."/>
            <person name="Kavagutti S V."/>
        </authorList>
    </citation>
    <scope>NUCLEOTIDE SEQUENCE</scope>
</reference>
<proteinExistence type="predicted"/>
<gene>
    <name evidence="1" type="ORF">UFOPK4043_01285</name>
</gene>
<organism evidence="1">
    <name type="scientific">freshwater metagenome</name>
    <dbReference type="NCBI Taxonomy" id="449393"/>
    <lineage>
        <taxon>unclassified sequences</taxon>
        <taxon>metagenomes</taxon>
        <taxon>ecological metagenomes</taxon>
    </lineage>
</organism>
<sequence>MANTGLCHYGNTYGIHNGVDHVGIRHARHPTLCANIGRDPLKSHYSYSAGILGNLGLFYVDDIHNDAALEHVGHPTLDSAGTSHCLLVAHDALSTSAEVTT</sequence>
<evidence type="ECO:0000313" key="1">
    <source>
        <dbReference type="EMBL" id="CAB5015400.1"/>
    </source>
</evidence>
<dbReference type="AlphaFoldDB" id="A0A6J7QCD6"/>